<reference evidence="2" key="1">
    <citation type="journal article" date="2020" name="Stud. Mycol.">
        <title>101 Dothideomycetes genomes: a test case for predicting lifestyles and emergence of pathogens.</title>
        <authorList>
            <person name="Haridas S."/>
            <person name="Albert R."/>
            <person name="Binder M."/>
            <person name="Bloem J."/>
            <person name="Labutti K."/>
            <person name="Salamov A."/>
            <person name="Andreopoulos B."/>
            <person name="Baker S."/>
            <person name="Barry K."/>
            <person name="Bills G."/>
            <person name="Bluhm B."/>
            <person name="Cannon C."/>
            <person name="Castanera R."/>
            <person name="Culley D."/>
            <person name="Daum C."/>
            <person name="Ezra D."/>
            <person name="Gonzalez J."/>
            <person name="Henrissat B."/>
            <person name="Kuo A."/>
            <person name="Liang C."/>
            <person name="Lipzen A."/>
            <person name="Lutzoni F."/>
            <person name="Magnuson J."/>
            <person name="Mondo S."/>
            <person name="Nolan M."/>
            <person name="Ohm R."/>
            <person name="Pangilinan J."/>
            <person name="Park H.-J."/>
            <person name="Ramirez L."/>
            <person name="Alfaro M."/>
            <person name="Sun H."/>
            <person name="Tritt A."/>
            <person name="Yoshinaga Y."/>
            <person name="Zwiers L.-H."/>
            <person name="Turgeon B."/>
            <person name="Goodwin S."/>
            <person name="Spatafora J."/>
            <person name="Crous P."/>
            <person name="Grigoriev I."/>
        </authorList>
    </citation>
    <scope>NUCLEOTIDE SEQUENCE</scope>
    <source>
        <strain evidence="2">CBS 627.86</strain>
    </source>
</reference>
<feature type="region of interest" description="Disordered" evidence="1">
    <location>
        <begin position="100"/>
        <end position="131"/>
    </location>
</feature>
<evidence type="ECO:0000256" key="1">
    <source>
        <dbReference type="SAM" id="MobiDB-lite"/>
    </source>
</evidence>
<dbReference type="Proteomes" id="UP000799770">
    <property type="component" value="Unassembled WGS sequence"/>
</dbReference>
<proteinExistence type="predicted"/>
<evidence type="ECO:0000313" key="2">
    <source>
        <dbReference type="EMBL" id="KAF2118131.1"/>
    </source>
</evidence>
<dbReference type="EMBL" id="ML977317">
    <property type="protein sequence ID" value="KAF2118131.1"/>
    <property type="molecule type" value="Genomic_DNA"/>
</dbReference>
<dbReference type="AlphaFoldDB" id="A0A6A5ZII5"/>
<accession>A0A6A5ZII5</accession>
<feature type="compositionally biased region" description="Polar residues" evidence="1">
    <location>
        <begin position="106"/>
        <end position="118"/>
    </location>
</feature>
<gene>
    <name evidence="2" type="ORF">BDV96DRAFT_597005</name>
</gene>
<organism evidence="2 3">
    <name type="scientific">Lophiotrema nucula</name>
    <dbReference type="NCBI Taxonomy" id="690887"/>
    <lineage>
        <taxon>Eukaryota</taxon>
        <taxon>Fungi</taxon>
        <taxon>Dikarya</taxon>
        <taxon>Ascomycota</taxon>
        <taxon>Pezizomycotina</taxon>
        <taxon>Dothideomycetes</taxon>
        <taxon>Pleosporomycetidae</taxon>
        <taxon>Pleosporales</taxon>
        <taxon>Lophiotremataceae</taxon>
        <taxon>Lophiotrema</taxon>
    </lineage>
</organism>
<evidence type="ECO:0000313" key="3">
    <source>
        <dbReference type="Proteomes" id="UP000799770"/>
    </source>
</evidence>
<name>A0A6A5ZII5_9PLEO</name>
<protein>
    <submittedName>
        <fullName evidence="2">Uncharacterized protein</fullName>
    </submittedName>
</protein>
<keyword evidence="3" id="KW-1185">Reference proteome</keyword>
<sequence length="348" mass="38835">MFLGLALTDFSSLLKGKNGTGILDPIQASKQRRRQGLGFGRNQCNGYKSIEYQTSVSCTHFSTRNDSLEPDEVFLPIAAMDNKYALVSSPAPRAININLRTHGPNACSNTQPESQPSQRPLADTTRDDPRHVHVEPSYETLELKIERLEEASDAQCAGEGYPHVEAEARRHKAEEELAMRKVVRNLMKAKDAVAQMKELEYTMATVIATEEVTPVADVPTTNNALKRKGTDEDDVDCLSSRKVIKIDPTEPTSYRNCRGMVDNCAHATSNDRTSTPYRRAYIEASKRVGNYAIQETRTKCGRPIEFSNNTTLWEGYSIDYLDLLAHKLVERAHSGHDLTSSQAVMIEI</sequence>